<dbReference type="InterPro" id="IPR006144">
    <property type="entry name" value="Secretion_HlyD_CS"/>
</dbReference>
<keyword evidence="10" id="KW-0175">Coiled coil</keyword>
<keyword evidence="8" id="KW-0472">Membrane</keyword>
<dbReference type="RefSeq" id="WP_237344954.1">
    <property type="nucleotide sequence ID" value="NZ_JABWGX010000007.1"/>
</dbReference>
<keyword evidence="5 9" id="KW-0997">Cell inner membrane</keyword>
<dbReference type="PRINTS" id="PR01490">
    <property type="entry name" value="RTXTOXIND"/>
</dbReference>
<comment type="subcellular location">
    <subcellularLocation>
        <location evidence="1 9">Cell inner membrane</location>
        <topology evidence="1 9">Single-pass membrane protein</topology>
    </subcellularLocation>
</comment>
<proteinExistence type="inferred from homology"/>
<gene>
    <name evidence="14" type="ORF">QOZ94_001354</name>
</gene>
<keyword evidence="7" id="KW-1133">Transmembrane helix</keyword>
<evidence type="ECO:0000256" key="4">
    <source>
        <dbReference type="ARBA" id="ARBA00022475"/>
    </source>
</evidence>
<dbReference type="EMBL" id="JAUSVY010000002">
    <property type="protein sequence ID" value="MDQ0504580.1"/>
    <property type="molecule type" value="Genomic_DNA"/>
</dbReference>
<reference evidence="14 15" key="1">
    <citation type="submission" date="2023-07" db="EMBL/GenBank/DDBJ databases">
        <title>Genomic Encyclopedia of Type Strains, Phase IV (KMG-IV): sequencing the most valuable type-strain genomes for metagenomic binning, comparative biology and taxonomic classification.</title>
        <authorList>
            <person name="Goeker M."/>
        </authorList>
    </citation>
    <scope>NUCLEOTIDE SEQUENCE [LARGE SCALE GENOMIC DNA]</scope>
    <source>
        <strain evidence="14 15">DSM 3770</strain>
    </source>
</reference>
<evidence type="ECO:0000256" key="9">
    <source>
        <dbReference type="RuleBase" id="RU365093"/>
    </source>
</evidence>
<organism evidence="14 15">
    <name type="scientific">Xanthobacter agilis</name>
    <dbReference type="NCBI Taxonomy" id="47492"/>
    <lineage>
        <taxon>Bacteria</taxon>
        <taxon>Pseudomonadati</taxon>
        <taxon>Pseudomonadota</taxon>
        <taxon>Alphaproteobacteria</taxon>
        <taxon>Hyphomicrobiales</taxon>
        <taxon>Xanthobacteraceae</taxon>
        <taxon>Xanthobacter</taxon>
    </lineage>
</organism>
<comment type="similarity">
    <text evidence="2 9">Belongs to the membrane fusion protein (MFP) (TC 8.A.1) family.</text>
</comment>
<dbReference type="Pfam" id="PF26002">
    <property type="entry name" value="Beta-barrel_AprE"/>
    <property type="match status" value="1"/>
</dbReference>
<evidence type="ECO:0000259" key="13">
    <source>
        <dbReference type="Pfam" id="PF26002"/>
    </source>
</evidence>
<dbReference type="SUPFAM" id="SSF111369">
    <property type="entry name" value="HlyD-like secretion proteins"/>
    <property type="match status" value="1"/>
</dbReference>
<protein>
    <recommendedName>
        <fullName evidence="9">Membrane fusion protein (MFP) family protein</fullName>
    </recommendedName>
</protein>
<evidence type="ECO:0000256" key="8">
    <source>
        <dbReference type="ARBA" id="ARBA00023136"/>
    </source>
</evidence>
<evidence type="ECO:0000313" key="14">
    <source>
        <dbReference type="EMBL" id="MDQ0504580.1"/>
    </source>
</evidence>
<keyword evidence="6" id="KW-0812">Transmembrane</keyword>
<dbReference type="PROSITE" id="PS00543">
    <property type="entry name" value="HLYD_FAMILY"/>
    <property type="match status" value="1"/>
</dbReference>
<feature type="domain" description="AprE-like long alpha-helical hairpin" evidence="12">
    <location>
        <begin position="117"/>
        <end position="295"/>
    </location>
</feature>
<feature type="compositionally biased region" description="Low complexity" evidence="11">
    <location>
        <begin position="390"/>
        <end position="399"/>
    </location>
</feature>
<keyword evidence="15" id="KW-1185">Reference proteome</keyword>
<dbReference type="Proteomes" id="UP001241747">
    <property type="component" value="Unassembled WGS sequence"/>
</dbReference>
<evidence type="ECO:0000256" key="1">
    <source>
        <dbReference type="ARBA" id="ARBA00004377"/>
    </source>
</evidence>
<feature type="coiled-coil region" evidence="10">
    <location>
        <begin position="163"/>
        <end position="190"/>
    </location>
</feature>
<feature type="domain" description="AprE-like beta-barrel" evidence="13">
    <location>
        <begin position="341"/>
        <end position="389"/>
    </location>
</feature>
<evidence type="ECO:0000259" key="12">
    <source>
        <dbReference type="Pfam" id="PF25994"/>
    </source>
</evidence>
<evidence type="ECO:0000256" key="3">
    <source>
        <dbReference type="ARBA" id="ARBA00022448"/>
    </source>
</evidence>
<dbReference type="InterPro" id="IPR050739">
    <property type="entry name" value="MFP"/>
</dbReference>
<evidence type="ECO:0000256" key="7">
    <source>
        <dbReference type="ARBA" id="ARBA00022989"/>
    </source>
</evidence>
<name>A0ABU0LBQ8_XANAG</name>
<feature type="region of interest" description="Disordered" evidence="11">
    <location>
        <begin position="386"/>
        <end position="409"/>
    </location>
</feature>
<evidence type="ECO:0000313" key="15">
    <source>
        <dbReference type="Proteomes" id="UP001241747"/>
    </source>
</evidence>
<evidence type="ECO:0000256" key="2">
    <source>
        <dbReference type="ARBA" id="ARBA00009477"/>
    </source>
</evidence>
<dbReference type="NCBIfam" id="TIGR01843">
    <property type="entry name" value="type_I_hlyD"/>
    <property type="match status" value="1"/>
</dbReference>
<sequence length="469" mass="50766">MMGRETSAPVVPLKAARRGRQELEFLPAALEIIETPPSPVGRAIGAGIVGFSLLALAWSWFGSIDIIATAEGRVVPAGRTKMIQPLETGVVRAILVRDGMAVKAGDILIEIDPTASDADARRLGHDLAQDRLDIARLAALLADDPAAFAPPPGVAGELAETARRQMEAQRAEHQARLSTLERQIAQKEAERGSMAATIAKGEALLPLLKDQRDMRETLMAKGFGTKVLYLDAQQKVVEQEQQLLVDAHRAEEAAAALGALEKQRLEAASEYRKSLLSDLAKAQMQAVEHGEEKVKAARRRLDQTLTAPVDGTVQQLAVHTIGGVVTPAQQLMVIVPRDGRLEIEAELMNRDVGFVHAGQEAEVKVEAFTYTRYGLLHGVVESVSRDAVTGGPAPRPGEAAADETARQARQPTYVARLSVREMGLETEQGFRPLEAGMSVTAEIKTGRRRILDFLLSPLLRYAHEGGKER</sequence>
<evidence type="ECO:0000256" key="10">
    <source>
        <dbReference type="SAM" id="Coils"/>
    </source>
</evidence>
<dbReference type="Gene3D" id="2.40.30.170">
    <property type="match status" value="1"/>
</dbReference>
<comment type="caution">
    <text evidence="14">The sequence shown here is derived from an EMBL/GenBank/DDBJ whole genome shotgun (WGS) entry which is preliminary data.</text>
</comment>
<dbReference type="PANTHER" id="PTHR30386:SF27">
    <property type="entry name" value="MEMBRANE FUSION PROTEIN (MFP) FAMILY PROTEIN"/>
    <property type="match status" value="1"/>
</dbReference>
<dbReference type="InterPro" id="IPR058781">
    <property type="entry name" value="HH_AprE-like"/>
</dbReference>
<evidence type="ECO:0000256" key="6">
    <source>
        <dbReference type="ARBA" id="ARBA00022692"/>
    </source>
</evidence>
<keyword evidence="4 9" id="KW-1003">Cell membrane</keyword>
<evidence type="ECO:0000256" key="5">
    <source>
        <dbReference type="ARBA" id="ARBA00022519"/>
    </source>
</evidence>
<dbReference type="PANTHER" id="PTHR30386">
    <property type="entry name" value="MEMBRANE FUSION SUBUNIT OF EMRAB-TOLC MULTIDRUG EFFLUX PUMP"/>
    <property type="match status" value="1"/>
</dbReference>
<dbReference type="Pfam" id="PF25994">
    <property type="entry name" value="HH_AprE"/>
    <property type="match status" value="1"/>
</dbReference>
<dbReference type="Gene3D" id="2.40.50.100">
    <property type="match status" value="1"/>
</dbReference>
<keyword evidence="3 9" id="KW-0813">Transport</keyword>
<dbReference type="InterPro" id="IPR010129">
    <property type="entry name" value="T1SS_HlyD"/>
</dbReference>
<dbReference type="InterPro" id="IPR058982">
    <property type="entry name" value="Beta-barrel_AprE"/>
</dbReference>
<evidence type="ECO:0000256" key="11">
    <source>
        <dbReference type="SAM" id="MobiDB-lite"/>
    </source>
</evidence>
<accession>A0ABU0LBQ8</accession>